<reference evidence="4 5" key="2">
    <citation type="journal article" date="2010" name="Nucleic Acids Res.">
        <title>BeetleBase in 2010: revisions to provide comprehensive genomic information for Tribolium castaneum.</title>
        <authorList>
            <person name="Kim H.S."/>
            <person name="Murphy T."/>
            <person name="Xia J."/>
            <person name="Caragea D."/>
            <person name="Park Y."/>
            <person name="Beeman R.W."/>
            <person name="Lorenzen M.D."/>
            <person name="Butcher S."/>
            <person name="Manak J.R."/>
            <person name="Brown S.J."/>
        </authorList>
    </citation>
    <scope>GENOME REANNOTATION</scope>
    <source>
        <strain evidence="4 5">Georgia GA2</strain>
    </source>
</reference>
<evidence type="ECO:0000313" key="4">
    <source>
        <dbReference type="EMBL" id="KYB27412.1"/>
    </source>
</evidence>
<evidence type="ECO:0000259" key="3">
    <source>
        <dbReference type="PROSITE" id="PS50081"/>
    </source>
</evidence>
<accession>A0A139WHI2</accession>
<protein>
    <recommendedName>
        <fullName evidence="3">Phorbol-ester/DAG-type domain-containing protein</fullName>
    </recommendedName>
</protein>
<keyword evidence="5" id="KW-1185">Reference proteome</keyword>
<dbReference type="Pfam" id="PF00130">
    <property type="entry name" value="C1_1"/>
    <property type="match status" value="1"/>
</dbReference>
<dbReference type="PROSITE" id="PS50081">
    <property type="entry name" value="ZF_DAG_PE_2"/>
    <property type="match status" value="1"/>
</dbReference>
<dbReference type="InterPro" id="IPR002219">
    <property type="entry name" value="PKC_DAG/PE"/>
</dbReference>
<proteinExistence type="predicted"/>
<dbReference type="GO" id="GO:0046872">
    <property type="term" value="F:metal ion binding"/>
    <property type="evidence" value="ECO:0007669"/>
    <property type="project" value="UniProtKB-KW"/>
</dbReference>
<evidence type="ECO:0000256" key="1">
    <source>
        <dbReference type="ARBA" id="ARBA00022723"/>
    </source>
</evidence>
<dbReference type="SUPFAM" id="SSF57889">
    <property type="entry name" value="Cysteine-rich domain"/>
    <property type="match status" value="1"/>
</dbReference>
<dbReference type="EMBL" id="KQ971343">
    <property type="protein sequence ID" value="KYB27412.1"/>
    <property type="molecule type" value="Genomic_DNA"/>
</dbReference>
<gene>
    <name evidence="4" type="primary">AUGUSTUS-3.0.2_33238</name>
    <name evidence="4" type="ORF">TcasGA2_TC033238</name>
</gene>
<evidence type="ECO:0000313" key="5">
    <source>
        <dbReference type="Proteomes" id="UP000007266"/>
    </source>
</evidence>
<organism evidence="4 5">
    <name type="scientific">Tribolium castaneum</name>
    <name type="common">Red flour beetle</name>
    <dbReference type="NCBI Taxonomy" id="7070"/>
    <lineage>
        <taxon>Eukaryota</taxon>
        <taxon>Metazoa</taxon>
        <taxon>Ecdysozoa</taxon>
        <taxon>Arthropoda</taxon>
        <taxon>Hexapoda</taxon>
        <taxon>Insecta</taxon>
        <taxon>Pterygota</taxon>
        <taxon>Neoptera</taxon>
        <taxon>Endopterygota</taxon>
        <taxon>Coleoptera</taxon>
        <taxon>Polyphaga</taxon>
        <taxon>Cucujiformia</taxon>
        <taxon>Tenebrionidae</taxon>
        <taxon>Tenebrionidae incertae sedis</taxon>
        <taxon>Tribolium</taxon>
    </lineage>
</organism>
<sequence length="94" mass="10842">MPWIKSCLCQHEKKKAPTISPPIHLLLKHEDSVTQGPSHAFRCKTFKKPRPCHLCHQPILNQGSCCRVCKYVCHKVCESKVSTTIFFQVRIEIK</sequence>
<feature type="domain" description="Phorbol-ester/DAG-type" evidence="3">
    <location>
        <begin position="38"/>
        <end position="85"/>
    </location>
</feature>
<dbReference type="Gene3D" id="3.30.60.20">
    <property type="match status" value="1"/>
</dbReference>
<name>A0A139WHI2_TRICA</name>
<dbReference type="AlphaFoldDB" id="A0A139WHI2"/>
<dbReference type="InterPro" id="IPR046349">
    <property type="entry name" value="C1-like_sf"/>
</dbReference>
<dbReference type="Proteomes" id="UP000007266">
    <property type="component" value="Linkage group 5"/>
</dbReference>
<keyword evidence="1" id="KW-0479">Metal-binding</keyword>
<reference evidence="4 5" key="1">
    <citation type="journal article" date="2008" name="Nature">
        <title>The genome of the model beetle and pest Tribolium castaneum.</title>
        <authorList>
            <consortium name="Tribolium Genome Sequencing Consortium"/>
            <person name="Richards S."/>
            <person name="Gibbs R.A."/>
            <person name="Weinstock G.M."/>
            <person name="Brown S.J."/>
            <person name="Denell R."/>
            <person name="Beeman R.W."/>
            <person name="Gibbs R."/>
            <person name="Beeman R.W."/>
            <person name="Brown S.J."/>
            <person name="Bucher G."/>
            <person name="Friedrich M."/>
            <person name="Grimmelikhuijzen C.J."/>
            <person name="Klingler M."/>
            <person name="Lorenzen M."/>
            <person name="Richards S."/>
            <person name="Roth S."/>
            <person name="Schroder R."/>
            <person name="Tautz D."/>
            <person name="Zdobnov E.M."/>
            <person name="Muzny D."/>
            <person name="Gibbs R.A."/>
            <person name="Weinstock G.M."/>
            <person name="Attaway T."/>
            <person name="Bell S."/>
            <person name="Buhay C.J."/>
            <person name="Chandrabose M.N."/>
            <person name="Chavez D."/>
            <person name="Clerk-Blankenburg K.P."/>
            <person name="Cree A."/>
            <person name="Dao M."/>
            <person name="Davis C."/>
            <person name="Chacko J."/>
            <person name="Dinh H."/>
            <person name="Dugan-Rocha S."/>
            <person name="Fowler G."/>
            <person name="Garner T.T."/>
            <person name="Garnes J."/>
            <person name="Gnirke A."/>
            <person name="Hawes A."/>
            <person name="Hernandez J."/>
            <person name="Hines S."/>
            <person name="Holder M."/>
            <person name="Hume J."/>
            <person name="Jhangiani S.N."/>
            <person name="Joshi V."/>
            <person name="Khan Z.M."/>
            <person name="Jackson L."/>
            <person name="Kovar C."/>
            <person name="Kowis A."/>
            <person name="Lee S."/>
            <person name="Lewis L.R."/>
            <person name="Margolis J."/>
            <person name="Morgan M."/>
            <person name="Nazareth L.V."/>
            <person name="Nguyen N."/>
            <person name="Okwuonu G."/>
            <person name="Parker D."/>
            <person name="Richards S."/>
            <person name="Ruiz S.J."/>
            <person name="Santibanez J."/>
            <person name="Savard J."/>
            <person name="Scherer S.E."/>
            <person name="Schneider B."/>
            <person name="Sodergren E."/>
            <person name="Tautz D."/>
            <person name="Vattahil S."/>
            <person name="Villasana D."/>
            <person name="White C.S."/>
            <person name="Wright R."/>
            <person name="Park Y."/>
            <person name="Beeman R.W."/>
            <person name="Lord J."/>
            <person name="Oppert B."/>
            <person name="Lorenzen M."/>
            <person name="Brown S."/>
            <person name="Wang L."/>
            <person name="Savard J."/>
            <person name="Tautz D."/>
            <person name="Richards S."/>
            <person name="Weinstock G."/>
            <person name="Gibbs R.A."/>
            <person name="Liu Y."/>
            <person name="Worley K."/>
            <person name="Weinstock G."/>
            <person name="Elsik C.G."/>
            <person name="Reese J.T."/>
            <person name="Elhaik E."/>
            <person name="Landan G."/>
            <person name="Graur D."/>
            <person name="Arensburger P."/>
            <person name="Atkinson P."/>
            <person name="Beeman R.W."/>
            <person name="Beidler J."/>
            <person name="Brown S.J."/>
            <person name="Demuth J.P."/>
            <person name="Drury D.W."/>
            <person name="Du Y.Z."/>
            <person name="Fujiwara H."/>
            <person name="Lorenzen M."/>
            <person name="Maselli V."/>
            <person name="Osanai M."/>
            <person name="Park Y."/>
            <person name="Robertson H.M."/>
            <person name="Tu Z."/>
            <person name="Wang J.J."/>
            <person name="Wang S."/>
            <person name="Richards S."/>
            <person name="Song H."/>
            <person name="Zhang L."/>
            <person name="Sodergren E."/>
            <person name="Werner D."/>
            <person name="Stanke M."/>
            <person name="Morgenstern B."/>
            <person name="Solovyev V."/>
            <person name="Kosarev P."/>
            <person name="Brown G."/>
            <person name="Chen H.C."/>
            <person name="Ermolaeva O."/>
            <person name="Hlavina W."/>
            <person name="Kapustin Y."/>
            <person name="Kiryutin B."/>
            <person name="Kitts P."/>
            <person name="Maglott D."/>
            <person name="Pruitt K."/>
            <person name="Sapojnikov V."/>
            <person name="Souvorov A."/>
            <person name="Mackey A.J."/>
            <person name="Waterhouse R.M."/>
            <person name="Wyder S."/>
            <person name="Zdobnov E.M."/>
            <person name="Zdobnov E.M."/>
            <person name="Wyder S."/>
            <person name="Kriventseva E.V."/>
            <person name="Kadowaki T."/>
            <person name="Bork P."/>
            <person name="Aranda M."/>
            <person name="Bao R."/>
            <person name="Beermann A."/>
            <person name="Berns N."/>
            <person name="Bolognesi R."/>
            <person name="Bonneton F."/>
            <person name="Bopp D."/>
            <person name="Brown S.J."/>
            <person name="Bucher G."/>
            <person name="Butts T."/>
            <person name="Chaumot A."/>
            <person name="Denell R.E."/>
            <person name="Ferrier D.E."/>
            <person name="Friedrich M."/>
            <person name="Gordon C.M."/>
            <person name="Jindra M."/>
            <person name="Klingler M."/>
            <person name="Lan Q."/>
            <person name="Lattorff H.M."/>
            <person name="Laudet V."/>
            <person name="von Levetsow C."/>
            <person name="Liu Z."/>
            <person name="Lutz R."/>
            <person name="Lynch J.A."/>
            <person name="da Fonseca R.N."/>
            <person name="Posnien N."/>
            <person name="Reuter R."/>
            <person name="Roth S."/>
            <person name="Savard J."/>
            <person name="Schinko J.B."/>
            <person name="Schmitt C."/>
            <person name="Schoppmeier M."/>
            <person name="Schroder R."/>
            <person name="Shippy T.D."/>
            <person name="Simonnet F."/>
            <person name="Marques-Souza H."/>
            <person name="Tautz D."/>
            <person name="Tomoyasu Y."/>
            <person name="Trauner J."/>
            <person name="Van der Zee M."/>
            <person name="Vervoort M."/>
            <person name="Wittkopp N."/>
            <person name="Wimmer E.A."/>
            <person name="Yang X."/>
            <person name="Jones A.K."/>
            <person name="Sattelle D.B."/>
            <person name="Ebert P.R."/>
            <person name="Nelson D."/>
            <person name="Scott J.G."/>
            <person name="Beeman R.W."/>
            <person name="Muthukrishnan S."/>
            <person name="Kramer K.J."/>
            <person name="Arakane Y."/>
            <person name="Beeman R.W."/>
            <person name="Zhu Q."/>
            <person name="Hogenkamp D."/>
            <person name="Dixit R."/>
            <person name="Oppert B."/>
            <person name="Jiang H."/>
            <person name="Zou Z."/>
            <person name="Marshall J."/>
            <person name="Elpidina E."/>
            <person name="Vinokurov K."/>
            <person name="Oppert C."/>
            <person name="Zou Z."/>
            <person name="Evans J."/>
            <person name="Lu Z."/>
            <person name="Zhao P."/>
            <person name="Sumathipala N."/>
            <person name="Altincicek B."/>
            <person name="Vilcinskas A."/>
            <person name="Williams M."/>
            <person name="Hultmark D."/>
            <person name="Hetru C."/>
            <person name="Jiang H."/>
            <person name="Grimmelikhuijzen C.J."/>
            <person name="Hauser F."/>
            <person name="Cazzamali G."/>
            <person name="Williamson M."/>
            <person name="Park Y."/>
            <person name="Li B."/>
            <person name="Tanaka Y."/>
            <person name="Predel R."/>
            <person name="Neupert S."/>
            <person name="Schachtner J."/>
            <person name="Verleyen P."/>
            <person name="Raible F."/>
            <person name="Bork P."/>
            <person name="Friedrich M."/>
            <person name="Walden K.K."/>
            <person name="Robertson H.M."/>
            <person name="Angeli S."/>
            <person name="Foret S."/>
            <person name="Bucher G."/>
            <person name="Schuetz S."/>
            <person name="Maleszka R."/>
            <person name="Wimmer E.A."/>
            <person name="Beeman R.W."/>
            <person name="Lorenzen M."/>
            <person name="Tomoyasu Y."/>
            <person name="Miller S.C."/>
            <person name="Grossmann D."/>
            <person name="Bucher G."/>
        </authorList>
    </citation>
    <scope>NUCLEOTIDE SEQUENCE [LARGE SCALE GENOMIC DNA]</scope>
    <source>
        <strain evidence="4 5">Georgia GA2</strain>
    </source>
</reference>
<evidence type="ECO:0000256" key="2">
    <source>
        <dbReference type="ARBA" id="ARBA00022833"/>
    </source>
</evidence>
<keyword evidence="2" id="KW-0862">Zinc</keyword>